<evidence type="ECO:0000313" key="10">
    <source>
        <dbReference type="EMBL" id="SFS15556.1"/>
    </source>
</evidence>
<dbReference type="Pfam" id="PF12704">
    <property type="entry name" value="MacB_PCD"/>
    <property type="match status" value="1"/>
</dbReference>
<feature type="transmembrane region" description="Helical" evidence="7">
    <location>
        <begin position="288"/>
        <end position="313"/>
    </location>
</feature>
<evidence type="ECO:0000313" key="11">
    <source>
        <dbReference type="Proteomes" id="UP000199024"/>
    </source>
</evidence>
<dbReference type="PANTHER" id="PTHR30572:SF4">
    <property type="entry name" value="ABC TRANSPORTER PERMEASE YTRF"/>
    <property type="match status" value="1"/>
</dbReference>
<evidence type="ECO:0000256" key="3">
    <source>
        <dbReference type="ARBA" id="ARBA00022692"/>
    </source>
</evidence>
<sequence length="418" mass="44889">MRRFLDIVQQVFEAIWANKLRSFLTMFGIAWGVASLLLLVGLGEGFRSGNQRGLAEFGTDVIMIFGGNIPSLPGQHSGLHPYKLTLGDLDAVRTQAPHVRNATAIINRGDLKQVSEYSSAGGPVMGILPNFADIRKLPIVQGRGLRQEDIAQHRLVVILGQKSNQLLFPGRPSIGNFITLNGYRLEVIGVADKIGRGNNNNDNQKVYIPLTTMMELFPIKGDNIPKDAISSIQYQPSTADQNELAKIEVHRIIGHRHGFNPLDPEAIEEWDTIKSSRSIGMIFTAMDVFLGGVGIVTLALGAVGIINIMLVTVSERTKEIGLRKALGATNRSIMTQFFLEGMVLTGTSGAIGIVAAAALMMGLTAIAGPGVQGFDPPRLVPWSAAMAVGALSIAGVIAGLYPARKAALLEPVEALRKD</sequence>
<dbReference type="GO" id="GO:0005886">
    <property type="term" value="C:plasma membrane"/>
    <property type="evidence" value="ECO:0007669"/>
    <property type="project" value="UniProtKB-SubCell"/>
</dbReference>
<dbReference type="InterPro" id="IPR025857">
    <property type="entry name" value="MacB_PCD"/>
</dbReference>
<dbReference type="OrthoDB" id="9770036at2"/>
<dbReference type="Pfam" id="PF02687">
    <property type="entry name" value="FtsX"/>
    <property type="match status" value="1"/>
</dbReference>
<dbReference type="AlphaFoldDB" id="A0A1I6MIK4"/>
<evidence type="ECO:0000256" key="7">
    <source>
        <dbReference type="SAM" id="Phobius"/>
    </source>
</evidence>
<evidence type="ECO:0000256" key="6">
    <source>
        <dbReference type="ARBA" id="ARBA00038076"/>
    </source>
</evidence>
<accession>A0A1I6MIK4</accession>
<evidence type="ECO:0000256" key="1">
    <source>
        <dbReference type="ARBA" id="ARBA00004651"/>
    </source>
</evidence>
<keyword evidence="2" id="KW-1003">Cell membrane</keyword>
<feature type="transmembrane region" description="Helical" evidence="7">
    <location>
        <begin position="20"/>
        <end position="42"/>
    </location>
</feature>
<evidence type="ECO:0000259" key="9">
    <source>
        <dbReference type="Pfam" id="PF12704"/>
    </source>
</evidence>
<dbReference type="GO" id="GO:0022857">
    <property type="term" value="F:transmembrane transporter activity"/>
    <property type="evidence" value="ECO:0007669"/>
    <property type="project" value="TreeGrafter"/>
</dbReference>
<evidence type="ECO:0000256" key="5">
    <source>
        <dbReference type="ARBA" id="ARBA00023136"/>
    </source>
</evidence>
<keyword evidence="4 7" id="KW-1133">Transmembrane helix</keyword>
<keyword evidence="11" id="KW-1185">Reference proteome</keyword>
<proteinExistence type="inferred from homology"/>
<keyword evidence="3 7" id="KW-0812">Transmembrane</keyword>
<feature type="transmembrane region" description="Helical" evidence="7">
    <location>
        <begin position="379"/>
        <end position="401"/>
    </location>
</feature>
<feature type="domain" description="MacB-like periplasmic core" evidence="9">
    <location>
        <begin position="22"/>
        <end position="221"/>
    </location>
</feature>
<reference evidence="10 11" key="1">
    <citation type="submission" date="2016-10" db="EMBL/GenBank/DDBJ databases">
        <authorList>
            <person name="de Groot N.N."/>
        </authorList>
    </citation>
    <scope>NUCLEOTIDE SEQUENCE [LARGE SCALE GENOMIC DNA]</scope>
    <source>
        <strain evidence="10 11">DSM 21001</strain>
    </source>
</reference>
<comment type="similarity">
    <text evidence="6">Belongs to the ABC-4 integral membrane protein family.</text>
</comment>
<feature type="domain" description="ABC3 transporter permease C-terminal" evidence="8">
    <location>
        <begin position="293"/>
        <end position="407"/>
    </location>
</feature>
<feature type="transmembrane region" description="Helical" evidence="7">
    <location>
        <begin position="341"/>
        <end position="367"/>
    </location>
</feature>
<keyword evidence="5 7" id="KW-0472">Membrane</keyword>
<dbReference type="EMBL" id="FOZL01000001">
    <property type="protein sequence ID" value="SFS15556.1"/>
    <property type="molecule type" value="Genomic_DNA"/>
</dbReference>
<dbReference type="STRING" id="474950.SAMN05421771_2733"/>
<dbReference type="RefSeq" id="WP_089839637.1">
    <property type="nucleotide sequence ID" value="NZ_FOZL01000001.1"/>
</dbReference>
<comment type="subcellular location">
    <subcellularLocation>
        <location evidence="1">Cell membrane</location>
        <topology evidence="1">Multi-pass membrane protein</topology>
    </subcellularLocation>
</comment>
<name>A0A1I6MIK4_9BACT</name>
<protein>
    <submittedName>
        <fullName evidence="10">Putative ABC transport system permease protein</fullName>
    </submittedName>
</protein>
<evidence type="ECO:0000259" key="8">
    <source>
        <dbReference type="Pfam" id="PF02687"/>
    </source>
</evidence>
<dbReference type="Proteomes" id="UP000199024">
    <property type="component" value="Unassembled WGS sequence"/>
</dbReference>
<dbReference type="InterPro" id="IPR003838">
    <property type="entry name" value="ABC3_permease_C"/>
</dbReference>
<gene>
    <name evidence="10" type="ORF">SAMN05421771_2733</name>
</gene>
<dbReference type="PANTHER" id="PTHR30572">
    <property type="entry name" value="MEMBRANE COMPONENT OF TRANSPORTER-RELATED"/>
    <property type="match status" value="1"/>
</dbReference>
<dbReference type="InterPro" id="IPR050250">
    <property type="entry name" value="Macrolide_Exporter_MacB"/>
</dbReference>
<evidence type="ECO:0000256" key="2">
    <source>
        <dbReference type="ARBA" id="ARBA00022475"/>
    </source>
</evidence>
<organism evidence="10 11">
    <name type="scientific">Granulicella pectinivorans</name>
    <dbReference type="NCBI Taxonomy" id="474950"/>
    <lineage>
        <taxon>Bacteria</taxon>
        <taxon>Pseudomonadati</taxon>
        <taxon>Acidobacteriota</taxon>
        <taxon>Terriglobia</taxon>
        <taxon>Terriglobales</taxon>
        <taxon>Acidobacteriaceae</taxon>
        <taxon>Granulicella</taxon>
    </lineage>
</organism>
<evidence type="ECO:0000256" key="4">
    <source>
        <dbReference type="ARBA" id="ARBA00022989"/>
    </source>
</evidence>